<evidence type="ECO:0000313" key="4">
    <source>
        <dbReference type="EMBL" id="ADU27831.1"/>
    </source>
</evidence>
<evidence type="ECO:0000259" key="2">
    <source>
        <dbReference type="Pfam" id="PF00682"/>
    </source>
</evidence>
<dbReference type="HOGENOM" id="CLU_022158_1_0_9"/>
<keyword evidence="4" id="KW-0670">Pyruvate</keyword>
<dbReference type="Gene3D" id="1.10.238.260">
    <property type="match status" value="1"/>
</dbReference>
<dbReference type="PANTHER" id="PTHR42880:SF1">
    <property type="entry name" value="ISOPROPYLMALATE_HOMOCITRATE_CITRAMALATE SYNTHASE FAMILY PROTEIN"/>
    <property type="match status" value="1"/>
</dbReference>
<protein>
    <submittedName>
        <fullName evidence="4">Pyruvate carboxyltransferase</fullName>
    </submittedName>
</protein>
<dbReference type="Pfam" id="PF22617">
    <property type="entry name" value="HCS_D2"/>
    <property type="match status" value="1"/>
</dbReference>
<dbReference type="InterPro" id="IPR000891">
    <property type="entry name" value="PYR_CT"/>
</dbReference>
<sequence>MIAVDFSDSTVECAVQRQLPSSEIEKMCETLGRYAVSCFDIRLDAYRRYLSTGNTPGTGRMRCMVGTAVEDAVQAADFRQVTVCVHQADPNGLKGLAAVVRAVKPGDVYLCLEDAWRMQPGEWEPIFTFTERYGIKGIVYCSEGAEDLFGLFERLRALVQNAPCPVEFKASNAFRMATAQTLAALRAGVGRVGVSAAGAGCRAPLEEVLMAAGHLWNVNIPSCRTLAEDFRAVLSMLDIRVPARKALIGPNIFAHESGIHVDGIVKNPSLYEVIRPEDVGLTRRLVIGKHSGNASVRIKLLQHGIRLSRQDAAALLDKVRILAHRQKRPLTDNQLLGLYEKYTVKGSLEHVGCKNF</sequence>
<dbReference type="eggNOG" id="COG0119">
    <property type="taxonomic scope" value="Bacteria"/>
</dbReference>
<dbReference type="EMBL" id="CP002400">
    <property type="protein sequence ID" value="ADU27831.1"/>
    <property type="molecule type" value="Genomic_DNA"/>
</dbReference>
<dbReference type="InterPro" id="IPR013785">
    <property type="entry name" value="Aldolase_TIM"/>
</dbReference>
<proteinExistence type="predicted"/>
<evidence type="ECO:0000313" key="5">
    <source>
        <dbReference type="Proteomes" id="UP000001551"/>
    </source>
</evidence>
<feature type="domain" description="2-isopropylmalate synthase/homocitrate synthase post-catalytic" evidence="3">
    <location>
        <begin position="248"/>
        <end position="327"/>
    </location>
</feature>
<evidence type="ECO:0000259" key="3">
    <source>
        <dbReference type="Pfam" id="PF22617"/>
    </source>
</evidence>
<dbReference type="KEGG" id="eha:Ethha_2319"/>
<organism evidence="4 5">
    <name type="scientific">Ethanoligenens harbinense (strain DSM 18485 / JCM 12961 / CGMCC 1.5033 / YUAN-3)</name>
    <dbReference type="NCBI Taxonomy" id="663278"/>
    <lineage>
        <taxon>Bacteria</taxon>
        <taxon>Bacillati</taxon>
        <taxon>Bacillota</taxon>
        <taxon>Clostridia</taxon>
        <taxon>Eubacteriales</taxon>
        <taxon>Oscillospiraceae</taxon>
        <taxon>Ethanoligenens</taxon>
    </lineage>
</organism>
<dbReference type="Pfam" id="PF00682">
    <property type="entry name" value="HMGL-like"/>
    <property type="match status" value="1"/>
</dbReference>
<dbReference type="InterPro" id="IPR054691">
    <property type="entry name" value="LeuA/HCS_post-cat"/>
</dbReference>
<feature type="domain" description="Pyruvate carboxyltransferase" evidence="2">
    <location>
        <begin position="144"/>
        <end position="214"/>
    </location>
</feature>
<accession>E6U4U6</accession>
<evidence type="ECO:0000256" key="1">
    <source>
        <dbReference type="ARBA" id="ARBA00022679"/>
    </source>
</evidence>
<dbReference type="Gene3D" id="3.20.20.70">
    <property type="entry name" value="Aldolase class I"/>
    <property type="match status" value="1"/>
</dbReference>
<dbReference type="SUPFAM" id="SSF51569">
    <property type="entry name" value="Aldolase"/>
    <property type="match status" value="1"/>
</dbReference>
<gene>
    <name evidence="4" type="ordered locus">Ethha_2319</name>
</gene>
<dbReference type="Proteomes" id="UP000001551">
    <property type="component" value="Chromosome"/>
</dbReference>
<reference evidence="4 5" key="1">
    <citation type="submission" date="2010-12" db="EMBL/GenBank/DDBJ databases">
        <title>Complete sequence of Ethanoligenens harbinense YUAN-3.</title>
        <authorList>
            <person name="Lucas S."/>
            <person name="Copeland A."/>
            <person name="Lapidus A."/>
            <person name="Cheng J.-F."/>
            <person name="Bruce D."/>
            <person name="Goodwin L."/>
            <person name="Pitluck S."/>
            <person name="Chertkov O."/>
            <person name="Misra M."/>
            <person name="Detter J.C."/>
            <person name="Han C."/>
            <person name="Tapia R."/>
            <person name="Land M."/>
            <person name="Hauser L."/>
            <person name="Jeffries C."/>
            <person name="Kyrpides N."/>
            <person name="Ivanova N."/>
            <person name="Mikhailova N."/>
            <person name="Wang A."/>
            <person name="Mouttaki H."/>
            <person name="He Z."/>
            <person name="Zhou J."/>
            <person name="Hemme C.L."/>
            <person name="Woyke T."/>
        </authorList>
    </citation>
    <scope>NUCLEOTIDE SEQUENCE [LARGE SCALE GENOMIC DNA]</scope>
    <source>
        <strain evidence="5">DSM 18485 / JCM 12961 / CGMCC 1.5033 / YUAN-3</strain>
    </source>
</reference>
<dbReference type="RefSeq" id="WP_013486179.1">
    <property type="nucleotide sequence ID" value="NC_014828.1"/>
</dbReference>
<keyword evidence="5" id="KW-1185">Reference proteome</keyword>
<name>E6U4U6_ETHHY</name>
<keyword evidence="1 4" id="KW-0808">Transferase</keyword>
<dbReference type="PANTHER" id="PTHR42880">
    <property type="entry name" value="HOMOCITRATE SYNTHASE"/>
    <property type="match status" value="1"/>
</dbReference>
<dbReference type="GO" id="GO:0016740">
    <property type="term" value="F:transferase activity"/>
    <property type="evidence" value="ECO:0007669"/>
    <property type="project" value="UniProtKB-KW"/>
</dbReference>
<dbReference type="AlphaFoldDB" id="E6U4U6"/>
<dbReference type="STRING" id="663278.Ethha_2319"/>